<keyword evidence="1" id="KW-0614">Plasmid</keyword>
<organism evidence="1 2">
    <name type="scientific">Acidovorax carolinensis</name>
    <dbReference type="NCBI Taxonomy" id="553814"/>
    <lineage>
        <taxon>Bacteria</taxon>
        <taxon>Pseudomonadati</taxon>
        <taxon>Pseudomonadota</taxon>
        <taxon>Betaproteobacteria</taxon>
        <taxon>Burkholderiales</taxon>
        <taxon>Comamonadaceae</taxon>
        <taxon>Acidovorax</taxon>
    </lineage>
</organism>
<dbReference type="KEGG" id="acis:CBP35_19460"/>
<dbReference type="Proteomes" id="UP000194440">
    <property type="component" value="Plasmid pACP4.1"/>
</dbReference>
<accession>A0A240UJ60</accession>
<gene>
    <name evidence="1" type="ORF">CBP36_19510</name>
</gene>
<reference evidence="1" key="1">
    <citation type="submission" date="2017-05" db="EMBL/GenBank/DDBJ databases">
        <title>Polyphasic characterization of four soil-derived phenanthrene-degrading Acidovorax strains and proposal of Acidovorax phenanthrenivorans sp. nov.</title>
        <authorList>
            <person name="Singleton D."/>
            <person name="Lee J."/>
            <person name="Dickey A.N."/>
            <person name="Stroud A."/>
            <person name="Scholl E.H."/>
            <person name="Wright F.A."/>
            <person name="Aitken M.D."/>
        </authorList>
    </citation>
    <scope>NUCLEOTIDE SEQUENCE</scope>
    <source>
        <strain evidence="1">P4</strain>
        <plasmid evidence="1">pACP4.1</plasmid>
    </source>
</reference>
<name>A0A240UJ60_9BURK</name>
<keyword evidence="2" id="KW-1185">Reference proteome</keyword>
<protein>
    <submittedName>
        <fullName evidence="1">Uncharacterized protein</fullName>
    </submittedName>
</protein>
<sequence length="100" mass="11544">MRDFITSKEQGEIMRREMQPISVEIEVDDRPIPVRYYARGPEAEAEQLEVFCNDQGMVILKIDDDAFLEMAPAMAKRLREKLSVVIRESLADMLRPDSEA</sequence>
<proteinExistence type="predicted"/>
<geneLocation type="plasmid" evidence="1 2">
    <name>pACP4.1</name>
</geneLocation>
<evidence type="ECO:0000313" key="2">
    <source>
        <dbReference type="Proteomes" id="UP000194440"/>
    </source>
</evidence>
<dbReference type="AlphaFoldDB" id="A0A240UJ60"/>
<evidence type="ECO:0000313" key="1">
    <source>
        <dbReference type="EMBL" id="ART61156.1"/>
    </source>
</evidence>
<dbReference type="KEGG" id="acip:CBP36_19510"/>
<dbReference type="EMBL" id="CP021367">
    <property type="protein sequence ID" value="ART61156.1"/>
    <property type="molecule type" value="Genomic_DNA"/>
</dbReference>